<dbReference type="InterPro" id="IPR027278">
    <property type="entry name" value="ACCD_DCysDesulf"/>
</dbReference>
<evidence type="ECO:0000256" key="2">
    <source>
        <dbReference type="ARBA" id="ARBA00008639"/>
    </source>
</evidence>
<protein>
    <submittedName>
        <fullName evidence="5">Pyridoxal-phosphate dependent enzyme</fullName>
    </submittedName>
</protein>
<name>A0ABT1NLW8_9FIRM</name>
<dbReference type="PIRSF" id="PIRSF006278">
    <property type="entry name" value="ACCD_DCysDesulf"/>
    <property type="match status" value="1"/>
</dbReference>
<evidence type="ECO:0000313" key="5">
    <source>
        <dbReference type="EMBL" id="MCQ1531291.1"/>
    </source>
</evidence>
<dbReference type="InterPro" id="IPR036052">
    <property type="entry name" value="TrpB-like_PALP_sf"/>
</dbReference>
<proteinExistence type="inferred from homology"/>
<dbReference type="PANTHER" id="PTHR43780:SF2">
    <property type="entry name" value="1-AMINOCYCLOPROPANE-1-CARBOXYLATE DEAMINASE-RELATED"/>
    <property type="match status" value="1"/>
</dbReference>
<evidence type="ECO:0000256" key="3">
    <source>
        <dbReference type="ARBA" id="ARBA00022898"/>
    </source>
</evidence>
<dbReference type="InterPro" id="IPR001926">
    <property type="entry name" value="TrpB-like_PALP"/>
</dbReference>
<reference evidence="5 6" key="1">
    <citation type="submission" date="2021-10" db="EMBL/GenBank/DDBJ databases">
        <title>Lutispora strain m25 sp. nov., a thermophilic, non-spore-forming bacterium isolated from a lab-scale methanogenic bioreactor digesting anaerobic sludge.</title>
        <authorList>
            <person name="El Houari A."/>
            <person name="Mcdonald J."/>
        </authorList>
    </citation>
    <scope>NUCLEOTIDE SEQUENCE [LARGE SCALE GENOMIC DNA]</scope>
    <source>
        <strain evidence="6">m25</strain>
    </source>
</reference>
<comment type="caution">
    <text evidence="5">The sequence shown here is derived from an EMBL/GenBank/DDBJ whole genome shotgun (WGS) entry which is preliminary data.</text>
</comment>
<dbReference type="PANTHER" id="PTHR43780">
    <property type="entry name" value="1-AMINOCYCLOPROPANE-1-CARBOXYLATE DEAMINASE-RELATED"/>
    <property type="match status" value="1"/>
</dbReference>
<dbReference type="SUPFAM" id="SSF53686">
    <property type="entry name" value="Tryptophan synthase beta subunit-like PLP-dependent enzymes"/>
    <property type="match status" value="1"/>
</dbReference>
<organism evidence="5 6">
    <name type="scientific">Lutispora saccharofermentans</name>
    <dbReference type="NCBI Taxonomy" id="3024236"/>
    <lineage>
        <taxon>Bacteria</taxon>
        <taxon>Bacillati</taxon>
        <taxon>Bacillota</taxon>
        <taxon>Clostridia</taxon>
        <taxon>Lutisporales</taxon>
        <taxon>Lutisporaceae</taxon>
        <taxon>Lutispora</taxon>
    </lineage>
</organism>
<dbReference type="Pfam" id="PF00291">
    <property type="entry name" value="PALP"/>
    <property type="match status" value="1"/>
</dbReference>
<evidence type="ECO:0000256" key="1">
    <source>
        <dbReference type="ARBA" id="ARBA00001933"/>
    </source>
</evidence>
<comment type="similarity">
    <text evidence="2">Belongs to the ACC deaminase/D-cysteine desulfhydrase family.</text>
</comment>
<keyword evidence="6" id="KW-1185">Reference proteome</keyword>
<accession>A0ABT1NLW8</accession>
<dbReference type="Gene3D" id="3.40.50.1100">
    <property type="match status" value="2"/>
</dbReference>
<comment type="cofactor">
    <cofactor evidence="1">
        <name>pyridoxal 5'-phosphate</name>
        <dbReference type="ChEBI" id="CHEBI:597326"/>
    </cofactor>
</comment>
<gene>
    <name evidence="5" type="ORF">LJD61_17330</name>
</gene>
<keyword evidence="3" id="KW-0663">Pyridoxal phosphate</keyword>
<evidence type="ECO:0000313" key="6">
    <source>
        <dbReference type="Proteomes" id="UP001651880"/>
    </source>
</evidence>
<dbReference type="RefSeq" id="WP_255228818.1">
    <property type="nucleotide sequence ID" value="NZ_JAJEKE010000020.1"/>
</dbReference>
<sequence length="328" mass="36674">MEELHSWNKCINKLELGIFPTPLYRMTNAEGFLNYKPIYIKRDDITGLGPGGNKTRSLEYILGDAVRQDSNVIIASGPLQSNLCTLAACACSKLKLNCILVHSGEKPDKFEGNLLLNKILDVDAHYIGEVSENERTKYVDELFVKLEKEGKRPYIIMNGGSTGYGALGYVNAIYEIFKQCKELGFRINEIFAPGGNGGVAAGLIYGNAILGFPFKINIISVEYDKDTLSNHIRNIIKEVEEITQIPFNYKLEESCSIIDDYSGKGWGRNTIESEQLVLDFPKMEGIFIENVYNSKALVGMFDMIRKSRVNGEVCFIHTGGFGSLFSQW</sequence>
<evidence type="ECO:0000259" key="4">
    <source>
        <dbReference type="Pfam" id="PF00291"/>
    </source>
</evidence>
<dbReference type="EMBL" id="JAJEKE010000020">
    <property type="protein sequence ID" value="MCQ1531291.1"/>
    <property type="molecule type" value="Genomic_DNA"/>
</dbReference>
<dbReference type="Proteomes" id="UP001651880">
    <property type="component" value="Unassembled WGS sequence"/>
</dbReference>
<feature type="domain" description="Tryptophan synthase beta chain-like PALP" evidence="4">
    <location>
        <begin position="15"/>
        <end position="319"/>
    </location>
</feature>